<dbReference type="FunFam" id="3.40.50.2300:FF:000214">
    <property type="entry name" value="Two-component response regulator-like PRR37"/>
    <property type="match status" value="1"/>
</dbReference>
<dbReference type="Proteomes" id="UP001054252">
    <property type="component" value="Unassembled WGS sequence"/>
</dbReference>
<feature type="region of interest" description="Disordered" evidence="10">
    <location>
        <begin position="431"/>
        <end position="516"/>
    </location>
</feature>
<reference evidence="13 14" key="1">
    <citation type="journal article" date="2021" name="Commun. Biol.">
        <title>The genome of Shorea leprosula (Dipterocarpaceae) highlights the ecological relevance of drought in aseasonal tropical rainforests.</title>
        <authorList>
            <person name="Ng K.K.S."/>
            <person name="Kobayashi M.J."/>
            <person name="Fawcett J.A."/>
            <person name="Hatakeyama M."/>
            <person name="Paape T."/>
            <person name="Ng C.H."/>
            <person name="Ang C.C."/>
            <person name="Tnah L.H."/>
            <person name="Lee C.T."/>
            <person name="Nishiyama T."/>
            <person name="Sese J."/>
            <person name="O'Brien M.J."/>
            <person name="Copetti D."/>
            <person name="Mohd Noor M.I."/>
            <person name="Ong R.C."/>
            <person name="Putra M."/>
            <person name="Sireger I.Z."/>
            <person name="Indrioko S."/>
            <person name="Kosugi Y."/>
            <person name="Izuno A."/>
            <person name="Isagi Y."/>
            <person name="Lee S.L."/>
            <person name="Shimizu K.K."/>
        </authorList>
    </citation>
    <scope>NUCLEOTIDE SEQUENCE [LARGE SCALE GENOMIC DNA]</scope>
    <source>
        <strain evidence="13">214</strain>
    </source>
</reference>
<feature type="compositionally biased region" description="Low complexity" evidence="10">
    <location>
        <begin position="201"/>
        <end position="212"/>
    </location>
</feature>
<dbReference type="Pfam" id="PF00072">
    <property type="entry name" value="Response_reg"/>
    <property type="match status" value="1"/>
</dbReference>
<feature type="compositionally biased region" description="Polar residues" evidence="10">
    <location>
        <begin position="251"/>
        <end position="278"/>
    </location>
</feature>
<feature type="compositionally biased region" description="Low complexity" evidence="10">
    <location>
        <begin position="645"/>
        <end position="658"/>
    </location>
</feature>
<dbReference type="PROSITE" id="PS50110">
    <property type="entry name" value="RESPONSE_REGULATORY"/>
    <property type="match status" value="1"/>
</dbReference>
<dbReference type="InterPro" id="IPR001789">
    <property type="entry name" value="Sig_transdc_resp-reg_receiver"/>
</dbReference>
<comment type="similarity">
    <text evidence="2">Belongs to the ARR-like family.</text>
</comment>
<name>A0AAV5J6B3_9ROSI</name>
<evidence type="ECO:0000256" key="3">
    <source>
        <dbReference type="ARBA" id="ARBA00023012"/>
    </source>
</evidence>
<sequence>MAEENNSMCHEQKEVRNGVVSEGQDLGSSEEDESRIDNAIVNVNRGVTEVQNGLQIPKPQPQGPVIRWERFLPVRSLKVLLVENDESTRNLVSALLRNCSYEVTAVANGVQAWKILEDLTNHVDLVLTEVVMPVLSGLGLLSKIMSHKSVKNIPVIMMSSHDSMGLVFKCLSKGAVDFLVKPIRKNELKNLWQHVWRRCHSSSGSGSGSESGTQSKRSTKSKCNDDFENNTGSSDEHDNGSDGLMICDGSDNGSGTQSSWTKRAAVESSQPTSSSNQLPDAPDSICAQVIHANPETHGNQHVCISGPREGQEEDEQNDDAPVGKDFEIGIKRNPDLQAENQCDNLSTHQRSRKQNRLLEADCKQLLESGQMDQEKENMTCKDLCPNIITGIGNMNHQAGTSDLGTPTGPSAISYVKDKACFSSGEVPSLELTLKRPQGDGASRNATSDDQNVLRHSESSAFSKYNTASANQTPTGNVGSNSPHDNSSVAMKTETTQNFPSHSNGILLNHQSNGSSNNNDIISTAKYVTPKPEALKEKFESLSAFKPFHSSAFQPAQNGPISSAQEALPEKADHMGVNAVDAQVSGSNQLFTIQHGYYHHSMQQQSQTESSLKSMAITSRQCGSSNVFEGPTECNVVNYSVNGSASGSNHGSNGPNGSSIAPNAEQTNVESDNGAAGNSEAGAISGRTSASGLDEDRAAHREAALTKFRQKRKERCFEKKVRYQSRKKLAEQRPRVKGQFVRQTVSDSEGRKDCPGSNVDNSCDSSR</sequence>
<dbReference type="PROSITE" id="PS51017">
    <property type="entry name" value="CCT"/>
    <property type="match status" value="1"/>
</dbReference>
<evidence type="ECO:0000256" key="9">
    <source>
        <dbReference type="PROSITE-ProRule" id="PRU00357"/>
    </source>
</evidence>
<dbReference type="GO" id="GO:0000160">
    <property type="term" value="P:phosphorelay signal transduction system"/>
    <property type="evidence" value="ECO:0007669"/>
    <property type="project" value="UniProtKB-KW"/>
</dbReference>
<evidence type="ECO:0000256" key="1">
    <source>
        <dbReference type="ARBA" id="ARBA00004123"/>
    </source>
</evidence>
<comment type="caution">
    <text evidence="8">Lacks conserved residue(s) required for the propagation of feature annotation.</text>
</comment>
<dbReference type="GO" id="GO:0009736">
    <property type="term" value="P:cytokinin-activated signaling pathway"/>
    <property type="evidence" value="ECO:0007669"/>
    <property type="project" value="InterPro"/>
</dbReference>
<gene>
    <name evidence="13" type="ORF">SLEP1_g19891</name>
</gene>
<feature type="region of interest" description="Disordered" evidence="10">
    <location>
        <begin position="201"/>
        <end position="281"/>
    </location>
</feature>
<keyword evidence="7 9" id="KW-0539">Nucleus</keyword>
<accession>A0AAV5J6B3</accession>
<evidence type="ECO:0000256" key="7">
    <source>
        <dbReference type="ARBA" id="ARBA00023242"/>
    </source>
</evidence>
<dbReference type="SUPFAM" id="SSF52172">
    <property type="entry name" value="CheY-like"/>
    <property type="match status" value="1"/>
</dbReference>
<dbReference type="EMBL" id="BPVZ01000028">
    <property type="protein sequence ID" value="GKV08226.1"/>
    <property type="molecule type" value="Genomic_DNA"/>
</dbReference>
<dbReference type="GO" id="GO:0010017">
    <property type="term" value="P:red or far-red light signaling pathway"/>
    <property type="evidence" value="ECO:0007669"/>
    <property type="project" value="UniProtKB-ARBA"/>
</dbReference>
<keyword evidence="14" id="KW-1185">Reference proteome</keyword>
<dbReference type="PANTHER" id="PTHR43874">
    <property type="entry name" value="TWO-COMPONENT RESPONSE REGULATOR"/>
    <property type="match status" value="1"/>
</dbReference>
<proteinExistence type="inferred from homology"/>
<feature type="domain" description="CCT" evidence="12">
    <location>
        <begin position="700"/>
        <end position="742"/>
    </location>
</feature>
<evidence type="ECO:0000256" key="5">
    <source>
        <dbReference type="ARBA" id="ARBA00023108"/>
    </source>
</evidence>
<feature type="domain" description="Response regulatory" evidence="11">
    <location>
        <begin position="78"/>
        <end position="196"/>
    </location>
</feature>
<keyword evidence="6" id="KW-0804">Transcription</keyword>
<dbReference type="Gene3D" id="3.40.50.2300">
    <property type="match status" value="1"/>
</dbReference>
<protein>
    <submittedName>
        <fullName evidence="13">Uncharacterized protein</fullName>
    </submittedName>
</protein>
<comment type="caution">
    <text evidence="13">The sequence shown here is derived from an EMBL/GenBank/DDBJ whole genome shotgun (WGS) entry which is preliminary data.</text>
</comment>
<evidence type="ECO:0000259" key="11">
    <source>
        <dbReference type="PROSITE" id="PS50110"/>
    </source>
</evidence>
<feature type="region of interest" description="Disordered" evidence="10">
    <location>
        <begin position="723"/>
        <end position="766"/>
    </location>
</feature>
<organism evidence="13 14">
    <name type="scientific">Rubroshorea leprosula</name>
    <dbReference type="NCBI Taxonomy" id="152421"/>
    <lineage>
        <taxon>Eukaryota</taxon>
        <taxon>Viridiplantae</taxon>
        <taxon>Streptophyta</taxon>
        <taxon>Embryophyta</taxon>
        <taxon>Tracheophyta</taxon>
        <taxon>Spermatophyta</taxon>
        <taxon>Magnoliopsida</taxon>
        <taxon>eudicotyledons</taxon>
        <taxon>Gunneridae</taxon>
        <taxon>Pentapetalae</taxon>
        <taxon>rosids</taxon>
        <taxon>malvids</taxon>
        <taxon>Malvales</taxon>
        <taxon>Dipterocarpaceae</taxon>
        <taxon>Rubroshorea</taxon>
    </lineage>
</organism>
<dbReference type="GO" id="GO:0045892">
    <property type="term" value="P:negative regulation of DNA-templated transcription"/>
    <property type="evidence" value="ECO:0007669"/>
    <property type="project" value="UniProtKB-ARBA"/>
</dbReference>
<evidence type="ECO:0000256" key="4">
    <source>
        <dbReference type="ARBA" id="ARBA00023015"/>
    </source>
</evidence>
<feature type="compositionally biased region" description="Polar residues" evidence="10">
    <location>
        <begin position="659"/>
        <end position="670"/>
    </location>
</feature>
<dbReference type="CDD" id="cd17582">
    <property type="entry name" value="psREC_PRR"/>
    <property type="match status" value="1"/>
</dbReference>
<feature type="region of interest" description="Disordered" evidence="10">
    <location>
        <begin position="297"/>
        <end position="326"/>
    </location>
</feature>
<keyword evidence="4" id="KW-0805">Transcription regulation</keyword>
<feature type="compositionally biased region" description="Polar residues" evidence="10">
    <location>
        <begin position="458"/>
        <end position="510"/>
    </location>
</feature>
<feature type="region of interest" description="Disordered" evidence="10">
    <location>
        <begin position="1"/>
        <end position="33"/>
    </location>
</feature>
<dbReference type="AlphaFoldDB" id="A0AAV5J6B3"/>
<keyword evidence="5" id="KW-0090">Biological rhythms</keyword>
<dbReference type="GO" id="GO:0007623">
    <property type="term" value="P:circadian rhythm"/>
    <property type="evidence" value="ECO:0007669"/>
    <property type="project" value="UniProtKB-ARBA"/>
</dbReference>
<evidence type="ECO:0000313" key="13">
    <source>
        <dbReference type="EMBL" id="GKV08226.1"/>
    </source>
</evidence>
<evidence type="ECO:0000256" key="2">
    <source>
        <dbReference type="ARBA" id="ARBA00010330"/>
    </source>
</evidence>
<dbReference type="InterPro" id="IPR045279">
    <property type="entry name" value="ARR-like"/>
</dbReference>
<dbReference type="SMART" id="SM00448">
    <property type="entry name" value="REC"/>
    <property type="match status" value="1"/>
</dbReference>
<comment type="subcellular location">
    <subcellularLocation>
        <location evidence="1 9">Nucleus</location>
    </subcellularLocation>
</comment>
<evidence type="ECO:0000256" key="10">
    <source>
        <dbReference type="SAM" id="MobiDB-lite"/>
    </source>
</evidence>
<dbReference type="InterPro" id="IPR011006">
    <property type="entry name" value="CheY-like_superfamily"/>
</dbReference>
<evidence type="ECO:0000259" key="12">
    <source>
        <dbReference type="PROSITE" id="PS51017"/>
    </source>
</evidence>
<dbReference type="InterPro" id="IPR010402">
    <property type="entry name" value="CCT_domain"/>
</dbReference>
<evidence type="ECO:0000256" key="6">
    <source>
        <dbReference type="ARBA" id="ARBA00023163"/>
    </source>
</evidence>
<evidence type="ECO:0000313" key="14">
    <source>
        <dbReference type="Proteomes" id="UP001054252"/>
    </source>
</evidence>
<dbReference type="PANTHER" id="PTHR43874:SF117">
    <property type="entry name" value="TWO-COMPONENT RESPONSE REGULATOR-LIKE APRR3"/>
    <property type="match status" value="1"/>
</dbReference>
<feature type="compositionally biased region" description="Polar residues" evidence="10">
    <location>
        <begin position="757"/>
        <end position="766"/>
    </location>
</feature>
<evidence type="ECO:0000256" key="8">
    <source>
        <dbReference type="PROSITE-ProRule" id="PRU00169"/>
    </source>
</evidence>
<keyword evidence="3" id="KW-0902">Two-component regulatory system</keyword>
<dbReference type="GO" id="GO:0005634">
    <property type="term" value="C:nucleus"/>
    <property type="evidence" value="ECO:0007669"/>
    <property type="project" value="UniProtKB-SubCell"/>
</dbReference>
<feature type="region of interest" description="Disordered" evidence="10">
    <location>
        <begin position="645"/>
        <end position="696"/>
    </location>
</feature>
<dbReference type="Pfam" id="PF06203">
    <property type="entry name" value="CCT"/>
    <property type="match status" value="1"/>
</dbReference>